<sequence>MGASVASLSVDSELHLPFPPRRNLSQLLYTLSLSLSLSLSLPPSLPLSLSLSPSLSLSITLSPSPLSHLSMSLSLYLPHSLSLSIYLSVYRFRPVQLFFAFIFLSNAPPHIMIQRSDDFLCLFGRSIYLSIYLNFFISIYVSINLSMYRYKSLHIYR</sequence>
<name>A0A812C118_ACAPH</name>
<dbReference type="AlphaFoldDB" id="A0A812C118"/>
<accession>A0A812C118</accession>
<dbReference type="Proteomes" id="UP000597762">
    <property type="component" value="Unassembled WGS sequence"/>
</dbReference>
<comment type="caution">
    <text evidence="2">The sequence shown here is derived from an EMBL/GenBank/DDBJ whole genome shotgun (WGS) entry which is preliminary data.</text>
</comment>
<proteinExistence type="predicted"/>
<reference evidence="2" key="1">
    <citation type="submission" date="2021-01" db="EMBL/GenBank/DDBJ databases">
        <authorList>
            <person name="Li R."/>
            <person name="Bekaert M."/>
        </authorList>
    </citation>
    <scope>NUCLEOTIDE SEQUENCE</scope>
    <source>
        <strain evidence="2">Farmed</strain>
    </source>
</reference>
<dbReference type="EMBL" id="CAHIKZ030001004">
    <property type="protein sequence ID" value="CAE1248871.1"/>
    <property type="molecule type" value="Genomic_DNA"/>
</dbReference>
<evidence type="ECO:0000313" key="3">
    <source>
        <dbReference type="Proteomes" id="UP000597762"/>
    </source>
</evidence>
<keyword evidence="1" id="KW-0812">Transmembrane</keyword>
<evidence type="ECO:0000256" key="1">
    <source>
        <dbReference type="SAM" id="Phobius"/>
    </source>
</evidence>
<keyword evidence="1" id="KW-0472">Membrane</keyword>
<organism evidence="2 3">
    <name type="scientific">Acanthosepion pharaonis</name>
    <name type="common">Pharaoh cuttlefish</name>
    <name type="synonym">Sepia pharaonis</name>
    <dbReference type="NCBI Taxonomy" id="158019"/>
    <lineage>
        <taxon>Eukaryota</taxon>
        <taxon>Metazoa</taxon>
        <taxon>Spiralia</taxon>
        <taxon>Lophotrochozoa</taxon>
        <taxon>Mollusca</taxon>
        <taxon>Cephalopoda</taxon>
        <taxon>Coleoidea</taxon>
        <taxon>Decapodiformes</taxon>
        <taxon>Sepiida</taxon>
        <taxon>Sepiina</taxon>
        <taxon>Sepiidae</taxon>
        <taxon>Acanthosepion</taxon>
    </lineage>
</organism>
<feature type="transmembrane region" description="Helical" evidence="1">
    <location>
        <begin position="97"/>
        <end position="115"/>
    </location>
</feature>
<feature type="transmembrane region" description="Helical" evidence="1">
    <location>
        <begin position="127"/>
        <end position="148"/>
    </location>
</feature>
<keyword evidence="3" id="KW-1185">Reference proteome</keyword>
<evidence type="ECO:0000313" key="2">
    <source>
        <dbReference type="EMBL" id="CAE1248871.1"/>
    </source>
</evidence>
<keyword evidence="1" id="KW-1133">Transmembrane helix</keyword>
<feature type="transmembrane region" description="Helical" evidence="1">
    <location>
        <begin position="69"/>
        <end position="90"/>
    </location>
</feature>
<protein>
    <submittedName>
        <fullName evidence="2">Uncharacterized protein</fullName>
    </submittedName>
</protein>
<gene>
    <name evidence="2" type="ORF">SPHA_26347</name>
</gene>